<reference evidence="2 3" key="1">
    <citation type="submission" date="2021-08" db="EMBL/GenBank/DDBJ databases">
        <title>Shewanella putrefaciens YZ-J, complete genome.</title>
        <authorList>
            <person name="Yi Z."/>
        </authorList>
    </citation>
    <scope>NUCLEOTIDE SEQUENCE [LARGE SCALE GENOMIC DNA]</scope>
    <source>
        <strain evidence="2 3">YZ-J</strain>
    </source>
</reference>
<dbReference type="EMBL" id="CP080635">
    <property type="protein sequence ID" value="QYX74141.1"/>
    <property type="molecule type" value="Genomic_DNA"/>
</dbReference>
<protein>
    <submittedName>
        <fullName evidence="2">Uncharacterized protein</fullName>
    </submittedName>
</protein>
<dbReference type="Proteomes" id="UP000827084">
    <property type="component" value="Chromosome"/>
</dbReference>
<gene>
    <name evidence="2" type="ORF">K3G22_06940</name>
</gene>
<evidence type="ECO:0000256" key="1">
    <source>
        <dbReference type="SAM" id="Phobius"/>
    </source>
</evidence>
<keyword evidence="1" id="KW-1133">Transmembrane helix</keyword>
<dbReference type="Gene3D" id="3.40.190.10">
    <property type="entry name" value="Periplasmic binding protein-like II"/>
    <property type="match status" value="2"/>
</dbReference>
<feature type="transmembrane region" description="Helical" evidence="1">
    <location>
        <begin position="12"/>
        <end position="33"/>
    </location>
</feature>
<keyword evidence="1" id="KW-0812">Transmembrane</keyword>
<evidence type="ECO:0000313" key="2">
    <source>
        <dbReference type="EMBL" id="QYX74141.1"/>
    </source>
</evidence>
<dbReference type="SUPFAM" id="SSF53850">
    <property type="entry name" value="Periplasmic binding protein-like II"/>
    <property type="match status" value="1"/>
</dbReference>
<name>A0ABX8XEW0_SHEPU</name>
<keyword evidence="1" id="KW-0472">Membrane</keyword>
<organism evidence="2 3">
    <name type="scientific">Shewanella putrefaciens</name>
    <name type="common">Pseudomonas putrefaciens</name>
    <dbReference type="NCBI Taxonomy" id="24"/>
    <lineage>
        <taxon>Bacteria</taxon>
        <taxon>Pseudomonadati</taxon>
        <taxon>Pseudomonadota</taxon>
        <taxon>Gammaproteobacteria</taxon>
        <taxon>Alteromonadales</taxon>
        <taxon>Shewanellaceae</taxon>
        <taxon>Shewanella</taxon>
    </lineage>
</organism>
<accession>A0ABX8XEW0</accession>
<keyword evidence="3" id="KW-1185">Reference proteome</keyword>
<proteinExistence type="predicted"/>
<sequence length="319" mass="36481">MLSSAQSLSMINSLRIGILVKLLIWGICVYTPISYAVDVFIINHPESENDHRYEYTYDLLTLIIEATQADFGDASLQVSDVVMSRNRIFRSLVDGQIVNVMAEASNSLWDEQLIPIKIPIRKGIQGFRIFIIKKENLSILANINTLAQLTSLDTGSGSQWSTKVAMQQAGFNVIESTQYDNLFNMLSMGRFVTFGRGVNEAFQEVELFKQRYPDFIVDDNILLHIPLATYYYVSPNQPRLAQRIQVGLKRIIASGQFDKLFYQRHCEFLLKSKLNERRIFKIDNPLILESEITSIVGKDFLLNPKDDFSVLCEKYRGIN</sequence>
<evidence type="ECO:0000313" key="3">
    <source>
        <dbReference type="Proteomes" id="UP000827084"/>
    </source>
</evidence>